<dbReference type="InterPro" id="IPR052145">
    <property type="entry name" value="Mediator/Homeobox_domain"/>
</dbReference>
<name>A0A2B7X3R5_9EURO</name>
<proteinExistence type="predicted"/>
<keyword evidence="3" id="KW-1185">Reference proteome</keyword>
<sequence length="774" mass="81817">MTSTSQQQQQPPQPSNPDFPLPHHHLSNSAQQQQQQHNLAVAASTAAGYAADNHLAGLVEAATAAAGQDVGWAQNEDGDASMMGHGRALQNHLDAYPGSNAASGAAGGGLHLDDGFVGDPGGNGQVHFGGMASGAGTGTGNGSVDGVSSTTAAVAAAAATRQLRHANVGRVPAALPRKRKRAGTTAVNVDPAMTGGVAAEGEYDDGSAAINNTGTAPGAGSEDDHMITDGDQNGGGHGHGHGHGLDIRELPPQQALSDARAAGVHSAAALFRQPSATSKKYTRPPMSKMFSSLGLSPENFLHLQAAAKAYMLDPAHPGRRDCVGQRGKGDTEMVKLRLWNCVRDFLDREGNGERFFGEGVGAGGSGGGAGMMGVGMGMGLGVGVESRPPLVWPRDEQRIISLVMPLLRRMVTNERQRQYAIETRKGGAGAEEKKKRRQMGEGVSTLTPERGFVSQQQQQQHQQQQHHGGSEMELGLLDLLTEGYPTDWESIARSYDSYNTDYRLDNLGSISGLQQADWWGLVAAIDCHYQVYHSGNASECDSDCEACTINHIVSSDSVSQAGWRVGMGSAGGPLHTEDLAARNYFATGITRDVTHIIRDNIINHHQQQQQQQPSPPSTSPATSTATATTAPQIPAHQITIHINTTNPSTKGTKRLIPRLDISADQCPDLASLLQKVREHHIQFQQQHHNGQHQSQQAQQAAAALVEEPTLPVKVWLEEGLVDVQTDAEWMVALGKVSTVDWMDGELRVLIVQGGGGGGGDVAGKIGKVPDEVLR</sequence>
<feature type="compositionally biased region" description="Low complexity" evidence="1">
    <location>
        <begin position="619"/>
        <end position="632"/>
    </location>
</feature>
<feature type="compositionally biased region" description="Low complexity" evidence="1">
    <location>
        <begin position="27"/>
        <end position="40"/>
    </location>
</feature>
<feature type="region of interest" description="Disordered" evidence="1">
    <location>
        <begin position="1"/>
        <end position="40"/>
    </location>
</feature>
<comment type="caution">
    <text evidence="2">The sequence shown here is derived from an EMBL/GenBank/DDBJ whole genome shotgun (WGS) entry which is preliminary data.</text>
</comment>
<dbReference type="EMBL" id="PDNC01000049">
    <property type="protein sequence ID" value="PGH03397.1"/>
    <property type="molecule type" value="Genomic_DNA"/>
</dbReference>
<feature type="region of interest" description="Disordered" evidence="1">
    <location>
        <begin position="450"/>
        <end position="469"/>
    </location>
</feature>
<protein>
    <submittedName>
        <fullName evidence="2">Uncharacterized protein</fullName>
    </submittedName>
</protein>
<feature type="region of interest" description="Disordered" evidence="1">
    <location>
        <begin position="604"/>
        <end position="636"/>
    </location>
</feature>
<feature type="compositionally biased region" description="Pro residues" evidence="1">
    <location>
        <begin position="11"/>
        <end position="20"/>
    </location>
</feature>
<feature type="compositionally biased region" description="Low complexity" evidence="1">
    <location>
        <begin position="455"/>
        <end position="467"/>
    </location>
</feature>
<feature type="compositionally biased region" description="Low complexity" evidence="1">
    <location>
        <begin position="1"/>
        <end position="10"/>
    </location>
</feature>
<gene>
    <name evidence="2" type="ORF">GX51_04128</name>
</gene>
<dbReference type="Proteomes" id="UP000224080">
    <property type="component" value="Unassembled WGS sequence"/>
</dbReference>
<evidence type="ECO:0000256" key="1">
    <source>
        <dbReference type="SAM" id="MobiDB-lite"/>
    </source>
</evidence>
<evidence type="ECO:0000313" key="2">
    <source>
        <dbReference type="EMBL" id="PGH03397.1"/>
    </source>
</evidence>
<dbReference type="PANTHER" id="PTHR24330:SF19">
    <property type="entry name" value="MEDIATOR OF RNA POLYMERASE II TRANSCRIPTION SUBUNIT 29"/>
    <property type="match status" value="1"/>
</dbReference>
<reference evidence="2 3" key="1">
    <citation type="submission" date="2017-10" db="EMBL/GenBank/DDBJ databases">
        <title>Comparative genomics in systemic dimorphic fungi from Ajellomycetaceae.</title>
        <authorList>
            <person name="Munoz J.F."/>
            <person name="Mcewen J.G."/>
            <person name="Clay O.K."/>
            <person name="Cuomo C.A."/>
        </authorList>
    </citation>
    <scope>NUCLEOTIDE SEQUENCE [LARGE SCALE GENOMIC DNA]</scope>
    <source>
        <strain evidence="2 3">UAMH130</strain>
    </source>
</reference>
<accession>A0A2B7X3R5</accession>
<feature type="region of interest" description="Disordered" evidence="1">
    <location>
        <begin position="418"/>
        <end position="442"/>
    </location>
</feature>
<dbReference type="STRING" id="2060905.A0A2B7X3R5"/>
<dbReference type="AlphaFoldDB" id="A0A2B7X3R5"/>
<evidence type="ECO:0000313" key="3">
    <source>
        <dbReference type="Proteomes" id="UP000224080"/>
    </source>
</evidence>
<dbReference type="OrthoDB" id="5373017at2759"/>
<dbReference type="PANTHER" id="PTHR24330">
    <property type="entry name" value="HOMEOBOX PROTEIN BARH-LIKE"/>
    <property type="match status" value="1"/>
</dbReference>
<organism evidence="2 3">
    <name type="scientific">Blastomyces parvus</name>
    <dbReference type="NCBI Taxonomy" id="2060905"/>
    <lineage>
        <taxon>Eukaryota</taxon>
        <taxon>Fungi</taxon>
        <taxon>Dikarya</taxon>
        <taxon>Ascomycota</taxon>
        <taxon>Pezizomycotina</taxon>
        <taxon>Eurotiomycetes</taxon>
        <taxon>Eurotiomycetidae</taxon>
        <taxon>Onygenales</taxon>
        <taxon>Ajellomycetaceae</taxon>
        <taxon>Blastomyces</taxon>
    </lineage>
</organism>
<feature type="compositionally biased region" description="Basic and acidic residues" evidence="1">
    <location>
        <begin position="418"/>
        <end position="433"/>
    </location>
</feature>
<feature type="region of interest" description="Disordered" evidence="1">
    <location>
        <begin position="212"/>
        <end position="243"/>
    </location>
</feature>